<dbReference type="GO" id="GO:0005796">
    <property type="term" value="C:Golgi lumen"/>
    <property type="evidence" value="ECO:0007669"/>
    <property type="project" value="UniProtKB-SubCell"/>
</dbReference>
<dbReference type="SUPFAM" id="SSF57055">
    <property type="entry name" value="Agouti-related protein"/>
    <property type="match status" value="1"/>
</dbReference>
<dbReference type="GO" id="GO:0005615">
    <property type="term" value="C:extracellular space"/>
    <property type="evidence" value="ECO:0007669"/>
    <property type="project" value="TreeGrafter"/>
</dbReference>
<dbReference type="Proteomes" id="UP001221898">
    <property type="component" value="Unassembled WGS sequence"/>
</dbReference>
<comment type="function">
    <text evidence="8">Plays a role in weight homeostasis. Involved in the control of feeding behavior through the central melanocortin system. Acts as alpha melanocyte-stimulating hormone antagonist by inhibiting cAMP production mediated by stimulation of melanocortin receptors within the hypothalamus and adrenal gland. Has very low activity with MC5R. Is an inverse agonist for MC3R and MC4R being able to suppress their constitutive activity. It promotes MC3R and MC4R endocytosis in an arrestin-dependent manner.</text>
</comment>
<feature type="chain" id="PRO_5042207735" description="Agouti-related protein" evidence="12">
    <location>
        <begin position="20"/>
        <end position="144"/>
    </location>
</feature>
<keyword evidence="2" id="KW-0964">Secreted</keyword>
<dbReference type="PROSITE" id="PS51150">
    <property type="entry name" value="AGOUTI_2"/>
    <property type="match status" value="1"/>
</dbReference>
<evidence type="ECO:0000256" key="6">
    <source>
        <dbReference type="ARBA" id="ARBA00023157"/>
    </source>
</evidence>
<evidence type="ECO:0000256" key="1">
    <source>
        <dbReference type="ARBA" id="ARBA00004613"/>
    </source>
</evidence>
<evidence type="ECO:0000256" key="3">
    <source>
        <dbReference type="ARBA" id="ARBA00022729"/>
    </source>
</evidence>
<protein>
    <recommendedName>
        <fullName evidence="10">Agouti-related protein</fullName>
    </recommendedName>
</protein>
<dbReference type="EMBL" id="JAINUG010000037">
    <property type="protein sequence ID" value="KAJ8407888.1"/>
    <property type="molecule type" value="Genomic_DNA"/>
</dbReference>
<feature type="disulfide bond" evidence="11">
    <location>
        <begin position="118"/>
        <end position="139"/>
    </location>
</feature>
<feature type="disulfide bond" evidence="11">
    <location>
        <begin position="114"/>
        <end position="132"/>
    </location>
</feature>
<sequence>MWISVMLCWCVVCGGQVSAGAVHDNSRLEETHPGLLRTVKESSFLSDIGRGSYPRLDPERVVIDSEERLLMEDTGLYNDEEDVSEALQLQSRAVRSPRRCFRHGESCLGHQLPCCDPCDTCYCRFFNAICYCRRIGQACSHGRH</sequence>
<dbReference type="PANTHER" id="PTHR16551">
    <property type="entry name" value="AGOUTI RELATED"/>
    <property type="match status" value="1"/>
</dbReference>
<comment type="caution">
    <text evidence="14">The sequence shown here is derived from an EMBL/GenBank/DDBJ whole genome shotgun (WGS) entry which is preliminary data.</text>
</comment>
<dbReference type="GO" id="GO:2000253">
    <property type="term" value="P:positive regulation of feeding behavior"/>
    <property type="evidence" value="ECO:0007669"/>
    <property type="project" value="TreeGrafter"/>
</dbReference>
<evidence type="ECO:0000256" key="5">
    <source>
        <dbReference type="ARBA" id="ARBA00023034"/>
    </source>
</evidence>
<reference evidence="14" key="1">
    <citation type="journal article" date="2023" name="Science">
        <title>Genome structures resolve the early diversification of teleost fishes.</title>
        <authorList>
            <person name="Parey E."/>
            <person name="Louis A."/>
            <person name="Montfort J."/>
            <person name="Bouchez O."/>
            <person name="Roques C."/>
            <person name="Iampietro C."/>
            <person name="Lluch J."/>
            <person name="Castinel A."/>
            <person name="Donnadieu C."/>
            <person name="Desvignes T."/>
            <person name="Floi Bucao C."/>
            <person name="Jouanno E."/>
            <person name="Wen M."/>
            <person name="Mejri S."/>
            <person name="Dirks R."/>
            <person name="Jansen H."/>
            <person name="Henkel C."/>
            <person name="Chen W.J."/>
            <person name="Zahm M."/>
            <person name="Cabau C."/>
            <person name="Klopp C."/>
            <person name="Thompson A.W."/>
            <person name="Robinson-Rechavi M."/>
            <person name="Braasch I."/>
            <person name="Lecointre G."/>
            <person name="Bobe J."/>
            <person name="Postlethwait J.H."/>
            <person name="Berthelot C."/>
            <person name="Roest Crollius H."/>
            <person name="Guiguen Y."/>
        </authorList>
    </citation>
    <scope>NUCLEOTIDE SEQUENCE</scope>
    <source>
        <strain evidence="14">NC1722</strain>
    </source>
</reference>
<evidence type="ECO:0000256" key="12">
    <source>
        <dbReference type="SAM" id="SignalP"/>
    </source>
</evidence>
<comment type="subunit">
    <text evidence="9">Interacts with melanocortin receptors MC3R, MC4R and MC5R.</text>
</comment>
<feature type="disulfide bond" evidence="11">
    <location>
        <begin position="123"/>
        <end position="130"/>
    </location>
</feature>
<evidence type="ECO:0000313" key="15">
    <source>
        <dbReference type="Proteomes" id="UP001221898"/>
    </source>
</evidence>
<organism evidence="14 15">
    <name type="scientific">Aldrovandia affinis</name>
    <dbReference type="NCBI Taxonomy" id="143900"/>
    <lineage>
        <taxon>Eukaryota</taxon>
        <taxon>Metazoa</taxon>
        <taxon>Chordata</taxon>
        <taxon>Craniata</taxon>
        <taxon>Vertebrata</taxon>
        <taxon>Euteleostomi</taxon>
        <taxon>Actinopterygii</taxon>
        <taxon>Neopterygii</taxon>
        <taxon>Teleostei</taxon>
        <taxon>Notacanthiformes</taxon>
        <taxon>Halosauridae</taxon>
        <taxon>Aldrovandia</taxon>
    </lineage>
</organism>
<evidence type="ECO:0000256" key="9">
    <source>
        <dbReference type="ARBA" id="ARBA00065157"/>
    </source>
</evidence>
<dbReference type="PROSITE" id="PS60024">
    <property type="entry name" value="AGOUTI_1"/>
    <property type="match status" value="1"/>
</dbReference>
<dbReference type="GO" id="GO:0007218">
    <property type="term" value="P:neuropeptide signaling pathway"/>
    <property type="evidence" value="ECO:0007669"/>
    <property type="project" value="TreeGrafter"/>
</dbReference>
<keyword evidence="4" id="KW-0960">Knottin</keyword>
<evidence type="ECO:0000259" key="13">
    <source>
        <dbReference type="PROSITE" id="PS51150"/>
    </source>
</evidence>
<keyword evidence="3 12" id="KW-0732">Signal</keyword>
<comment type="subcellular location">
    <subcellularLocation>
        <location evidence="7">Golgi apparatus lumen</location>
    </subcellularLocation>
    <subcellularLocation>
        <location evidence="1">Secreted</location>
    </subcellularLocation>
</comment>
<dbReference type="GO" id="GO:0009755">
    <property type="term" value="P:hormone-mediated signaling pathway"/>
    <property type="evidence" value="ECO:0007669"/>
    <property type="project" value="InterPro"/>
</dbReference>
<feature type="signal peptide" evidence="12">
    <location>
        <begin position="1"/>
        <end position="19"/>
    </location>
</feature>
<dbReference type="Pfam" id="PF05039">
    <property type="entry name" value="Agouti"/>
    <property type="match status" value="1"/>
</dbReference>
<evidence type="ECO:0000256" key="2">
    <source>
        <dbReference type="ARBA" id="ARBA00022525"/>
    </source>
</evidence>
<dbReference type="Gene3D" id="4.10.760.10">
    <property type="entry name" value="Agouti domain"/>
    <property type="match status" value="1"/>
</dbReference>
<evidence type="ECO:0000256" key="8">
    <source>
        <dbReference type="ARBA" id="ARBA00056588"/>
    </source>
</evidence>
<feature type="disulfide bond" evidence="11">
    <location>
        <begin position="107"/>
        <end position="121"/>
    </location>
</feature>
<name>A0AAD7SSJ1_9TELE</name>
<dbReference type="AlphaFoldDB" id="A0AAD7SSJ1"/>
<dbReference type="GO" id="GO:0008343">
    <property type="term" value="P:adult feeding behavior"/>
    <property type="evidence" value="ECO:0007669"/>
    <property type="project" value="TreeGrafter"/>
</dbReference>
<dbReference type="InterPro" id="IPR036836">
    <property type="entry name" value="Agouti_dom_sf"/>
</dbReference>
<evidence type="ECO:0000256" key="4">
    <source>
        <dbReference type="ARBA" id="ARBA00022854"/>
    </source>
</evidence>
<dbReference type="FunFam" id="4.10.760.10:FF:000003">
    <property type="entry name" value="Agouti-related peptide 2"/>
    <property type="match status" value="1"/>
</dbReference>
<dbReference type="GO" id="GO:0070996">
    <property type="term" value="F:type 1 melanocortin receptor binding"/>
    <property type="evidence" value="ECO:0007669"/>
    <property type="project" value="TreeGrafter"/>
</dbReference>
<dbReference type="PANTHER" id="PTHR16551:SF4">
    <property type="entry name" value="AGOUTI-RELATED PROTEIN"/>
    <property type="match status" value="1"/>
</dbReference>
<evidence type="ECO:0000256" key="10">
    <source>
        <dbReference type="ARBA" id="ARBA00068128"/>
    </source>
</evidence>
<accession>A0AAD7SSJ1</accession>
<keyword evidence="5" id="KW-0333">Golgi apparatus</keyword>
<evidence type="ECO:0000256" key="11">
    <source>
        <dbReference type="PROSITE-ProRule" id="PRU00494"/>
    </source>
</evidence>
<dbReference type="GO" id="GO:0005184">
    <property type="term" value="F:neuropeptide hormone activity"/>
    <property type="evidence" value="ECO:0007669"/>
    <property type="project" value="TreeGrafter"/>
</dbReference>
<keyword evidence="6 11" id="KW-1015">Disulfide bond</keyword>
<evidence type="ECO:0000313" key="14">
    <source>
        <dbReference type="EMBL" id="KAJ8407888.1"/>
    </source>
</evidence>
<evidence type="ECO:0000256" key="7">
    <source>
        <dbReference type="ARBA" id="ARBA00023769"/>
    </source>
</evidence>
<keyword evidence="15" id="KW-1185">Reference proteome</keyword>
<gene>
    <name evidence="14" type="ORF">AAFF_G00269320</name>
</gene>
<dbReference type="InterPro" id="IPR007733">
    <property type="entry name" value="Agouti"/>
</dbReference>
<feature type="disulfide bond" evidence="11">
    <location>
        <begin position="100"/>
        <end position="115"/>
    </location>
</feature>
<dbReference type="SMART" id="SM00792">
    <property type="entry name" value="Agouti"/>
    <property type="match status" value="1"/>
</dbReference>
<feature type="domain" description="Agouti" evidence="13">
    <location>
        <begin position="100"/>
        <end position="139"/>
    </location>
</feature>
<proteinExistence type="predicted"/>
<dbReference type="InterPro" id="IPR027300">
    <property type="entry name" value="Agouti_dom"/>
</dbReference>